<dbReference type="Gene3D" id="3.40.50.10420">
    <property type="entry name" value="NagB/RpiA/CoA transferase-like"/>
    <property type="match status" value="1"/>
</dbReference>
<dbReference type="NCBIfam" id="TIGR00273">
    <property type="entry name" value="LutB/LldF family L-lactate oxidation iron-sulfur protein"/>
    <property type="match status" value="1"/>
</dbReference>
<accession>A0ABU8XTW8</accession>
<gene>
    <name evidence="9" type="ORF">U1T56_15210</name>
</gene>
<dbReference type="InterPro" id="IPR024185">
    <property type="entry name" value="FTHF_cligase-like_sf"/>
</dbReference>
<keyword evidence="10" id="KW-1185">Reference proteome</keyword>
<keyword evidence="7" id="KW-0411">Iron-sulfur</keyword>
<keyword evidence="2" id="KW-0004">4Fe-4S</keyword>
<keyword evidence="6" id="KW-0408">Iron</keyword>
<dbReference type="Pfam" id="PF02589">
    <property type="entry name" value="LUD_dom"/>
    <property type="match status" value="1"/>
</dbReference>
<evidence type="ECO:0000256" key="1">
    <source>
        <dbReference type="ARBA" id="ARBA00022448"/>
    </source>
</evidence>
<keyword evidence="5" id="KW-0249">Electron transport</keyword>
<dbReference type="InterPro" id="IPR017896">
    <property type="entry name" value="4Fe4S_Fe-S-bd"/>
</dbReference>
<evidence type="ECO:0000313" key="10">
    <source>
        <dbReference type="Proteomes" id="UP001375743"/>
    </source>
</evidence>
<keyword evidence="4" id="KW-0677">Repeat</keyword>
<evidence type="ECO:0000259" key="8">
    <source>
        <dbReference type="PROSITE" id="PS51379"/>
    </source>
</evidence>
<dbReference type="InterPro" id="IPR003741">
    <property type="entry name" value="LUD_dom"/>
</dbReference>
<dbReference type="InterPro" id="IPR037171">
    <property type="entry name" value="NagB/RpiA_transferase-like"/>
</dbReference>
<reference evidence="9 10" key="1">
    <citation type="submission" date="2024-01" db="EMBL/GenBank/DDBJ databases">
        <title>Multi-omics insights into the function and evolution of sodium benzoate biodegradation pathways in Benzoatithermus flavus gen. nov., sp. nov. from hot spring.</title>
        <authorList>
            <person name="Hu C.-J."/>
            <person name="Li W.-J."/>
        </authorList>
    </citation>
    <scope>NUCLEOTIDE SEQUENCE [LARGE SCALE GENOMIC DNA]</scope>
    <source>
        <strain evidence="9 10">SYSU G07066</strain>
    </source>
</reference>
<dbReference type="InterPro" id="IPR024569">
    <property type="entry name" value="LutB_C"/>
</dbReference>
<evidence type="ECO:0000256" key="5">
    <source>
        <dbReference type="ARBA" id="ARBA00022982"/>
    </source>
</evidence>
<evidence type="ECO:0000256" key="3">
    <source>
        <dbReference type="ARBA" id="ARBA00022723"/>
    </source>
</evidence>
<dbReference type="PROSITE" id="PS00198">
    <property type="entry name" value="4FE4S_FER_1"/>
    <property type="match status" value="1"/>
</dbReference>
<dbReference type="Pfam" id="PF11870">
    <property type="entry name" value="LutB_C"/>
    <property type="match status" value="1"/>
</dbReference>
<keyword evidence="1" id="KW-0813">Transport</keyword>
<dbReference type="RefSeq" id="WP_418160356.1">
    <property type="nucleotide sequence ID" value="NZ_JBBLZC010000015.1"/>
</dbReference>
<sequence length="468" mass="51012">MEATPLAFADRASAALDDPVLQTALAGIRTGWVAGRQRAAERLPEFEALRDLGRDIKDHTLACLDLYLEAFEANVTACGGTVHWARDAAEARVLVLELCRAAGARTVTKSKSMISEEIGLNPFLEAHGIVPVETDLGEYILQIAGQPPSHIVGPAIHMTKDAVADLFARHHGGERRETAADLVAEARRILRERYLAADVGITGANFLVAETGSVVTVTNEGNAELTQGLPRTHIVIASLEKLVPTMADAFTLLRLLARSATGQEFSAYTTVLTGPKRPGDRDGPEAFHVVLLDNGRTQMLGSELRAMLRCIRCGACMNHCPVYLAAGGHAYGWVYPGPMGSVLTPQLVGIERAWPLPNASTFCGRCEEVCPVRIPLPGLMRFWREEQFRRRLVPPTARHGLKLWGFLARRPVLYRLVTGIAARLLAKLARGGRLAKLPLAEGWTATRDLPAPQGRTFMSQWRARGGHR</sequence>
<dbReference type="SUPFAM" id="SSF46548">
    <property type="entry name" value="alpha-helical ferredoxin"/>
    <property type="match status" value="1"/>
</dbReference>
<evidence type="ECO:0000256" key="4">
    <source>
        <dbReference type="ARBA" id="ARBA00022737"/>
    </source>
</evidence>
<evidence type="ECO:0000256" key="7">
    <source>
        <dbReference type="ARBA" id="ARBA00023014"/>
    </source>
</evidence>
<dbReference type="SUPFAM" id="SSF100950">
    <property type="entry name" value="NagB/RpiA/CoA transferase-like"/>
    <property type="match status" value="1"/>
</dbReference>
<dbReference type="Gene3D" id="1.10.1060.10">
    <property type="entry name" value="Alpha-helical ferredoxin"/>
    <property type="match status" value="1"/>
</dbReference>
<evidence type="ECO:0000313" key="9">
    <source>
        <dbReference type="EMBL" id="MEK0084504.1"/>
    </source>
</evidence>
<dbReference type="EMBL" id="JBBLZC010000015">
    <property type="protein sequence ID" value="MEK0084504.1"/>
    <property type="molecule type" value="Genomic_DNA"/>
</dbReference>
<dbReference type="Proteomes" id="UP001375743">
    <property type="component" value="Unassembled WGS sequence"/>
</dbReference>
<dbReference type="PROSITE" id="PS51379">
    <property type="entry name" value="4FE4S_FER_2"/>
    <property type="match status" value="1"/>
</dbReference>
<protein>
    <submittedName>
        <fullName evidence="9">LutB/LldF family L-lactate oxidation iron-sulfur protein</fullName>
    </submittedName>
</protein>
<name>A0ABU8XTW8_9PROT</name>
<evidence type="ECO:0000256" key="6">
    <source>
        <dbReference type="ARBA" id="ARBA00023004"/>
    </source>
</evidence>
<proteinExistence type="predicted"/>
<keyword evidence="3" id="KW-0479">Metal-binding</keyword>
<dbReference type="PANTHER" id="PTHR47153:SF2">
    <property type="entry name" value="LACTATE UTILIZATION PROTEIN B"/>
    <property type="match status" value="1"/>
</dbReference>
<evidence type="ECO:0000256" key="2">
    <source>
        <dbReference type="ARBA" id="ARBA00022485"/>
    </source>
</evidence>
<dbReference type="InterPro" id="IPR009051">
    <property type="entry name" value="Helical_ferredxn"/>
</dbReference>
<feature type="domain" description="4Fe-4S ferredoxin-type" evidence="8">
    <location>
        <begin position="301"/>
        <end position="330"/>
    </location>
</feature>
<comment type="caution">
    <text evidence="9">The sequence shown here is derived from an EMBL/GenBank/DDBJ whole genome shotgun (WGS) entry which is preliminary data.</text>
</comment>
<organism evidence="9 10">
    <name type="scientific">Benzoatithermus flavus</name>
    <dbReference type="NCBI Taxonomy" id="3108223"/>
    <lineage>
        <taxon>Bacteria</taxon>
        <taxon>Pseudomonadati</taxon>
        <taxon>Pseudomonadota</taxon>
        <taxon>Alphaproteobacteria</taxon>
        <taxon>Geminicoccales</taxon>
        <taxon>Geminicoccaceae</taxon>
        <taxon>Benzoatithermus</taxon>
    </lineage>
</organism>
<dbReference type="InterPro" id="IPR004452">
    <property type="entry name" value="LutB/LldF"/>
</dbReference>
<dbReference type="InterPro" id="IPR017900">
    <property type="entry name" value="4Fe4S_Fe_S_CS"/>
</dbReference>
<dbReference type="Pfam" id="PF13183">
    <property type="entry name" value="Fer4_8"/>
    <property type="match status" value="1"/>
</dbReference>
<dbReference type="PANTHER" id="PTHR47153">
    <property type="entry name" value="LACTATE UTILIZATION PROTEIN B"/>
    <property type="match status" value="1"/>
</dbReference>